<name>A0A5R9BCS1_9MICC</name>
<keyword evidence="4" id="KW-1185">Reference proteome</keyword>
<evidence type="ECO:0000259" key="2">
    <source>
        <dbReference type="PROSITE" id="PS51742"/>
    </source>
</evidence>
<dbReference type="InterPro" id="IPR005175">
    <property type="entry name" value="PPC_dom"/>
</dbReference>
<keyword evidence="3" id="KW-0238">DNA-binding</keyword>
<evidence type="ECO:0000313" key="4">
    <source>
        <dbReference type="Proteomes" id="UP000310458"/>
    </source>
</evidence>
<proteinExistence type="predicted"/>
<dbReference type="AlphaFoldDB" id="A0A5R9BCS1"/>
<dbReference type="GO" id="GO:0003677">
    <property type="term" value="F:DNA binding"/>
    <property type="evidence" value="ECO:0007669"/>
    <property type="project" value="UniProtKB-KW"/>
</dbReference>
<dbReference type="PROSITE" id="PS51742">
    <property type="entry name" value="PPC"/>
    <property type="match status" value="2"/>
</dbReference>
<evidence type="ECO:0000313" key="3">
    <source>
        <dbReference type="EMBL" id="TLP98031.1"/>
    </source>
</evidence>
<sequence>MTEQPIRPPWLQRRLQHPGPRSSQRLVVHATSAVHLREKMRVGSRLNDELIRLTTSLGTDSASVVLTGGVLTPLHYCFPAEGDGHRAAWFSDEHISSHAHITAGSATVGLRDGEPFVHAHLSWNDEKGKVRGGHIWPQTVVGSPAPEVLLFGFANTQWESHLDEETTLPTFSPSALVEGPGGPAWQNRAEFAVARILPDEDITDAVFRTAREAGFAQAKVCAALGSLIGGVLLDDETGRLSFVEGPATEVISVTGTIDTASGSENAALYCSLVDRHGTVHKGLLVPGENPVAVTFELTLAAL</sequence>
<organism evidence="3 4">
    <name type="scientific">Nesterenkonia salmonea</name>
    <dbReference type="NCBI Taxonomy" id="1804987"/>
    <lineage>
        <taxon>Bacteria</taxon>
        <taxon>Bacillati</taxon>
        <taxon>Actinomycetota</taxon>
        <taxon>Actinomycetes</taxon>
        <taxon>Micrococcales</taxon>
        <taxon>Micrococcaceae</taxon>
        <taxon>Nesterenkonia</taxon>
    </lineage>
</organism>
<evidence type="ECO:0000256" key="1">
    <source>
        <dbReference type="SAM" id="MobiDB-lite"/>
    </source>
</evidence>
<comment type="caution">
    <text evidence="3">The sequence shown here is derived from an EMBL/GenBank/DDBJ whole genome shotgun (WGS) entry which is preliminary data.</text>
</comment>
<dbReference type="Gene3D" id="3.30.1330.80">
    <property type="entry name" value="Hypothetical protein, similar to alpha- acetolactate decarboxylase, domain 2"/>
    <property type="match status" value="2"/>
</dbReference>
<feature type="domain" description="PPC" evidence="2">
    <location>
        <begin position="186"/>
        <end position="302"/>
    </location>
</feature>
<dbReference type="Pfam" id="PF03479">
    <property type="entry name" value="PCC"/>
    <property type="match status" value="2"/>
</dbReference>
<dbReference type="Proteomes" id="UP000310458">
    <property type="component" value="Unassembled WGS sequence"/>
</dbReference>
<dbReference type="OrthoDB" id="8720942at2"/>
<dbReference type="SUPFAM" id="SSF117856">
    <property type="entry name" value="AF0104/ALDC/Ptd012-like"/>
    <property type="match status" value="2"/>
</dbReference>
<protein>
    <submittedName>
        <fullName evidence="3">DNA-binding protein</fullName>
    </submittedName>
</protein>
<accession>A0A5R9BCS1</accession>
<dbReference type="EMBL" id="VAVZ01000014">
    <property type="protein sequence ID" value="TLP98031.1"/>
    <property type="molecule type" value="Genomic_DNA"/>
</dbReference>
<feature type="region of interest" description="Disordered" evidence="1">
    <location>
        <begin position="1"/>
        <end position="23"/>
    </location>
</feature>
<reference evidence="3 4" key="1">
    <citation type="submission" date="2019-05" db="EMBL/GenBank/DDBJ databases">
        <title>Nesterenkonia sp. GY074 isolated from the Southern Atlantic Ocean.</title>
        <authorList>
            <person name="Zhang G."/>
        </authorList>
    </citation>
    <scope>NUCLEOTIDE SEQUENCE [LARGE SCALE GENOMIC DNA]</scope>
    <source>
        <strain evidence="3 4">GY074</strain>
    </source>
</reference>
<gene>
    <name evidence="3" type="ORF">FEF26_06460</name>
</gene>
<feature type="domain" description="PPC" evidence="2">
    <location>
        <begin position="30"/>
        <end position="174"/>
    </location>
</feature>